<dbReference type="AlphaFoldDB" id="A0A1R3HRR4"/>
<dbReference type="EMBL" id="AWWV01011290">
    <property type="protein sequence ID" value="OMO73076.1"/>
    <property type="molecule type" value="Genomic_DNA"/>
</dbReference>
<dbReference type="GO" id="GO:0006511">
    <property type="term" value="P:ubiquitin-dependent protein catabolic process"/>
    <property type="evidence" value="ECO:0007669"/>
    <property type="project" value="InterPro"/>
</dbReference>
<dbReference type="GO" id="GO:0034098">
    <property type="term" value="C:VCP-NPL4-UFD1 AAA ATPase complex"/>
    <property type="evidence" value="ECO:0007669"/>
    <property type="project" value="TreeGrafter"/>
</dbReference>
<reference evidence="2 3" key="1">
    <citation type="submission" date="2013-09" db="EMBL/GenBank/DDBJ databases">
        <title>Corchorus capsularis genome sequencing.</title>
        <authorList>
            <person name="Alam M."/>
            <person name="Haque M.S."/>
            <person name="Islam M.S."/>
            <person name="Emdad E.M."/>
            <person name="Islam M.M."/>
            <person name="Ahmed B."/>
            <person name="Halim A."/>
            <person name="Hossen Q.M.M."/>
            <person name="Hossain M.Z."/>
            <person name="Ahmed R."/>
            <person name="Khan M.M."/>
            <person name="Islam R."/>
            <person name="Rashid M.M."/>
            <person name="Khan S.A."/>
            <person name="Rahman M.S."/>
            <person name="Alam M."/>
        </authorList>
    </citation>
    <scope>NUCLEOTIDE SEQUENCE [LARGE SCALE GENOMIC DNA]</scope>
    <source>
        <strain evidence="3">cv. CVL-1</strain>
        <tissue evidence="2">Whole seedling</tissue>
    </source>
</reference>
<protein>
    <submittedName>
        <fullName evidence="2">Uncharacterized protein</fullName>
    </submittedName>
</protein>
<dbReference type="OrthoDB" id="10322782at2759"/>
<accession>A0A1R3HRR4</accession>
<proteinExistence type="predicted"/>
<comment type="caution">
    <text evidence="2">The sequence shown here is derived from an EMBL/GenBank/DDBJ whole genome shotgun (WGS) entry which is preliminary data.</text>
</comment>
<sequence length="130" mass="14709">MGDTIMISHEDCVVDFEPPLDYKEPEKCCAADERSSEKEEANDQKPKFKPFTGLARRLDGELTSTELDSVCVPNKVENEEAAETVVSKMFKRRMALAIANKEKSENVESETLKNEPKFQPFTGKKYTLAE</sequence>
<dbReference type="GO" id="GO:0036503">
    <property type="term" value="P:ERAD pathway"/>
    <property type="evidence" value="ECO:0007669"/>
    <property type="project" value="TreeGrafter"/>
</dbReference>
<evidence type="ECO:0000256" key="1">
    <source>
        <dbReference type="SAM" id="MobiDB-lite"/>
    </source>
</evidence>
<dbReference type="InterPro" id="IPR004854">
    <property type="entry name" value="Ufd1-like"/>
</dbReference>
<evidence type="ECO:0000313" key="2">
    <source>
        <dbReference type="EMBL" id="OMO73076.1"/>
    </source>
</evidence>
<keyword evidence="3" id="KW-1185">Reference proteome</keyword>
<dbReference type="STRING" id="210143.A0A1R3HRR4"/>
<feature type="compositionally biased region" description="Basic and acidic residues" evidence="1">
    <location>
        <begin position="102"/>
        <end position="116"/>
    </location>
</feature>
<dbReference type="Gramene" id="OMO73076">
    <property type="protein sequence ID" value="OMO73076"/>
    <property type="gene ID" value="CCACVL1_17477"/>
</dbReference>
<organism evidence="2 3">
    <name type="scientific">Corchorus capsularis</name>
    <name type="common">Jute</name>
    <dbReference type="NCBI Taxonomy" id="210143"/>
    <lineage>
        <taxon>Eukaryota</taxon>
        <taxon>Viridiplantae</taxon>
        <taxon>Streptophyta</taxon>
        <taxon>Embryophyta</taxon>
        <taxon>Tracheophyta</taxon>
        <taxon>Spermatophyta</taxon>
        <taxon>Magnoliopsida</taxon>
        <taxon>eudicotyledons</taxon>
        <taxon>Gunneridae</taxon>
        <taxon>Pentapetalae</taxon>
        <taxon>rosids</taxon>
        <taxon>malvids</taxon>
        <taxon>Malvales</taxon>
        <taxon>Malvaceae</taxon>
        <taxon>Grewioideae</taxon>
        <taxon>Apeibeae</taxon>
        <taxon>Corchorus</taxon>
    </lineage>
</organism>
<feature type="region of interest" description="Disordered" evidence="1">
    <location>
        <begin position="102"/>
        <end position="130"/>
    </location>
</feature>
<dbReference type="PANTHER" id="PTHR12555:SF13">
    <property type="entry name" value="UBIQUITIN RECOGNITION FACTOR IN ER-ASSOCIATED DEGRADATION PROTEIN 1"/>
    <property type="match status" value="1"/>
</dbReference>
<dbReference type="PANTHER" id="PTHR12555">
    <property type="entry name" value="UBIQUITIN FUSION DEGRADATON PROTEIN 1"/>
    <property type="match status" value="1"/>
</dbReference>
<gene>
    <name evidence="2" type="ORF">CCACVL1_17477</name>
</gene>
<name>A0A1R3HRR4_COCAP</name>
<dbReference type="Proteomes" id="UP000188268">
    <property type="component" value="Unassembled WGS sequence"/>
</dbReference>
<dbReference type="GO" id="GO:0031593">
    <property type="term" value="F:polyubiquitin modification-dependent protein binding"/>
    <property type="evidence" value="ECO:0007669"/>
    <property type="project" value="TreeGrafter"/>
</dbReference>
<evidence type="ECO:0000313" key="3">
    <source>
        <dbReference type="Proteomes" id="UP000188268"/>
    </source>
</evidence>